<dbReference type="Proteomes" id="UP000069443">
    <property type="component" value="Unassembled WGS sequence"/>
</dbReference>
<name>A0A100WIR3_MYCCR</name>
<comment type="caution">
    <text evidence="1">The sequence shown here is derived from an EMBL/GenBank/DDBJ whole genome shotgun (WGS) entry which is preliminary data.</text>
</comment>
<reference evidence="2" key="2">
    <citation type="submission" date="2016-02" db="EMBL/GenBank/DDBJ databases">
        <title>Draft genome sequence of five rapidly growing Mycobacterium species.</title>
        <authorList>
            <person name="Katahira K."/>
            <person name="Gotou Y."/>
            <person name="Iida K."/>
            <person name="Ogura Y."/>
            <person name="Hayashi T."/>
        </authorList>
    </citation>
    <scope>NUCLEOTIDE SEQUENCE [LARGE SCALE GENOMIC DNA]</scope>
    <source>
        <strain evidence="2">JCM15298</strain>
    </source>
</reference>
<dbReference type="RefSeq" id="WP_062659613.1">
    <property type="nucleotide sequence ID" value="NZ_BCSY01000111.1"/>
</dbReference>
<keyword evidence="2" id="KW-1185">Reference proteome</keyword>
<organism evidence="1 2">
    <name type="scientific">Mycolicibacterium canariasense</name>
    <name type="common">Mycobacterium canariasense</name>
    <dbReference type="NCBI Taxonomy" id="228230"/>
    <lineage>
        <taxon>Bacteria</taxon>
        <taxon>Bacillati</taxon>
        <taxon>Actinomycetota</taxon>
        <taxon>Actinomycetes</taxon>
        <taxon>Mycobacteriales</taxon>
        <taxon>Mycobacteriaceae</taxon>
        <taxon>Mycolicibacterium</taxon>
    </lineage>
</organism>
<sequence length="85" mass="9872">MKRPIFVRQQENHDVSPPTYWYTVDRGNGQPTLVSETYVDRSGAIRAARATIALFDPRITVQFSYWRGRVGEMRYRLEHINGGQS</sequence>
<gene>
    <name evidence="1" type="ORF">RMCC_5816</name>
</gene>
<dbReference type="AlphaFoldDB" id="A0A100WIR3"/>
<dbReference type="STRING" id="228230.RMCC_5816"/>
<protein>
    <submittedName>
        <fullName evidence="1">Gp62</fullName>
    </submittedName>
</protein>
<evidence type="ECO:0000313" key="1">
    <source>
        <dbReference type="EMBL" id="GAS98851.1"/>
    </source>
</evidence>
<proteinExistence type="predicted"/>
<evidence type="ECO:0000313" key="2">
    <source>
        <dbReference type="Proteomes" id="UP000069443"/>
    </source>
</evidence>
<accession>A0A100WIR3</accession>
<dbReference type="EMBL" id="BCSY01000111">
    <property type="protein sequence ID" value="GAS98851.1"/>
    <property type="molecule type" value="Genomic_DNA"/>
</dbReference>
<reference evidence="2" key="1">
    <citation type="journal article" date="2016" name="Genome Announc.">
        <title>Draft Genome Sequences of Five Rapidly Growing Mycobacterium Species, M. thermoresistibile, M. fortuitum subsp. acetamidolyticum, M. canariasense, M. brisbanense, and M. novocastrense.</title>
        <authorList>
            <person name="Katahira K."/>
            <person name="Ogura Y."/>
            <person name="Gotoh Y."/>
            <person name="Hayashi T."/>
        </authorList>
    </citation>
    <scope>NUCLEOTIDE SEQUENCE [LARGE SCALE GENOMIC DNA]</scope>
    <source>
        <strain evidence="2">JCM15298</strain>
    </source>
</reference>